<keyword evidence="2" id="KW-1133">Transmembrane helix</keyword>
<gene>
    <name evidence="3" type="ORF">PENTCL1PPCAC_9546</name>
</gene>
<keyword evidence="2" id="KW-0472">Membrane</keyword>
<feature type="region of interest" description="Disordered" evidence="1">
    <location>
        <begin position="1"/>
        <end position="23"/>
    </location>
</feature>
<name>A0AAV5SVJ4_9BILA</name>
<evidence type="ECO:0000256" key="2">
    <source>
        <dbReference type="SAM" id="Phobius"/>
    </source>
</evidence>
<dbReference type="EMBL" id="BTSX01000003">
    <property type="protein sequence ID" value="GMS87371.1"/>
    <property type="molecule type" value="Genomic_DNA"/>
</dbReference>
<evidence type="ECO:0000313" key="4">
    <source>
        <dbReference type="Proteomes" id="UP001432027"/>
    </source>
</evidence>
<feature type="transmembrane region" description="Helical" evidence="2">
    <location>
        <begin position="38"/>
        <end position="58"/>
    </location>
</feature>
<evidence type="ECO:0000313" key="3">
    <source>
        <dbReference type="EMBL" id="GMS87371.1"/>
    </source>
</evidence>
<organism evidence="3 4">
    <name type="scientific">Pristionchus entomophagus</name>
    <dbReference type="NCBI Taxonomy" id="358040"/>
    <lineage>
        <taxon>Eukaryota</taxon>
        <taxon>Metazoa</taxon>
        <taxon>Ecdysozoa</taxon>
        <taxon>Nematoda</taxon>
        <taxon>Chromadorea</taxon>
        <taxon>Rhabditida</taxon>
        <taxon>Rhabditina</taxon>
        <taxon>Diplogasteromorpha</taxon>
        <taxon>Diplogasteroidea</taxon>
        <taxon>Neodiplogasteridae</taxon>
        <taxon>Pristionchus</taxon>
    </lineage>
</organism>
<keyword evidence="2" id="KW-0812">Transmembrane</keyword>
<dbReference type="AlphaFoldDB" id="A0AAV5SVJ4"/>
<accession>A0AAV5SVJ4</accession>
<keyword evidence="4" id="KW-1185">Reference proteome</keyword>
<reference evidence="3" key="1">
    <citation type="submission" date="2023-10" db="EMBL/GenBank/DDBJ databases">
        <title>Genome assembly of Pristionchus species.</title>
        <authorList>
            <person name="Yoshida K."/>
            <person name="Sommer R.J."/>
        </authorList>
    </citation>
    <scope>NUCLEOTIDE SEQUENCE</scope>
    <source>
        <strain evidence="3">RS0144</strain>
    </source>
</reference>
<proteinExistence type="predicted"/>
<protein>
    <submittedName>
        <fullName evidence="3">Uncharacterized protein</fullName>
    </submittedName>
</protein>
<comment type="caution">
    <text evidence="3">The sequence shown here is derived from an EMBL/GenBank/DDBJ whole genome shotgun (WGS) entry which is preliminary data.</text>
</comment>
<dbReference type="Proteomes" id="UP001432027">
    <property type="component" value="Unassembled WGS sequence"/>
</dbReference>
<sequence length="68" mass="7734">MRRVNASDGVVDSHADWPQLSIGSANSSKLSIDVLRDVIIDSFVGFRSFSFFMGIILLRRLIRYFLAR</sequence>
<evidence type="ECO:0000256" key="1">
    <source>
        <dbReference type="SAM" id="MobiDB-lite"/>
    </source>
</evidence>